<keyword evidence="5" id="KW-0560">Oxidoreductase</keyword>
<dbReference type="GO" id="GO:0046168">
    <property type="term" value="P:glycerol-3-phosphate catabolic process"/>
    <property type="evidence" value="ECO:0007669"/>
    <property type="project" value="TreeGrafter"/>
</dbReference>
<dbReference type="Pfam" id="PF01266">
    <property type="entry name" value="DAO"/>
    <property type="match status" value="1"/>
</dbReference>
<dbReference type="GO" id="GO:0004368">
    <property type="term" value="F:glycerol-3-phosphate dehydrogenase (quinone) activity"/>
    <property type="evidence" value="ECO:0007669"/>
    <property type="project" value="InterPro"/>
</dbReference>
<dbReference type="InterPro" id="IPR038299">
    <property type="entry name" value="DAO_C_sf"/>
</dbReference>
<dbReference type="Pfam" id="PF16901">
    <property type="entry name" value="DAO_C"/>
    <property type="match status" value="1"/>
</dbReference>
<accession>A0A7X5J826</accession>
<evidence type="ECO:0000259" key="6">
    <source>
        <dbReference type="Pfam" id="PF01266"/>
    </source>
</evidence>
<organism evidence="8 9">
    <name type="scientific">Pannonibacter tanglangensis</name>
    <dbReference type="NCBI Taxonomy" id="2750084"/>
    <lineage>
        <taxon>Bacteria</taxon>
        <taxon>Pseudomonadati</taxon>
        <taxon>Pseudomonadota</taxon>
        <taxon>Alphaproteobacteria</taxon>
        <taxon>Hyphomicrobiales</taxon>
        <taxon>Stappiaceae</taxon>
        <taxon>Pannonibacter</taxon>
    </lineage>
</organism>
<dbReference type="Gene3D" id="3.30.9.10">
    <property type="entry name" value="D-Amino Acid Oxidase, subunit A, domain 2"/>
    <property type="match status" value="1"/>
</dbReference>
<evidence type="ECO:0000313" key="9">
    <source>
        <dbReference type="Proteomes" id="UP000586722"/>
    </source>
</evidence>
<dbReference type="Gene3D" id="1.10.8.870">
    <property type="entry name" value="Alpha-glycerophosphate oxidase, cap domain"/>
    <property type="match status" value="1"/>
</dbReference>
<proteinExistence type="inferred from homology"/>
<evidence type="ECO:0000256" key="3">
    <source>
        <dbReference type="ARBA" id="ARBA00022630"/>
    </source>
</evidence>
<feature type="domain" description="FAD dependent oxidoreductase" evidence="6">
    <location>
        <begin position="19"/>
        <end position="375"/>
    </location>
</feature>
<dbReference type="Proteomes" id="UP000586722">
    <property type="component" value="Unassembled WGS sequence"/>
</dbReference>
<dbReference type="PANTHER" id="PTHR11985:SF15">
    <property type="entry name" value="GLYCEROL-3-PHOSPHATE DEHYDROGENASE, MITOCHONDRIAL"/>
    <property type="match status" value="1"/>
</dbReference>
<dbReference type="PRINTS" id="PR01001">
    <property type="entry name" value="FADG3PDH"/>
</dbReference>
<keyword evidence="3" id="KW-0285">Flavoprotein</keyword>
<comment type="caution">
    <text evidence="8">The sequence shown here is derived from an EMBL/GenBank/DDBJ whole genome shotgun (WGS) entry which is preliminary data.</text>
</comment>
<dbReference type="SUPFAM" id="SSF51905">
    <property type="entry name" value="FAD/NAD(P)-binding domain"/>
    <property type="match status" value="1"/>
</dbReference>
<evidence type="ECO:0000259" key="7">
    <source>
        <dbReference type="Pfam" id="PF16901"/>
    </source>
</evidence>
<dbReference type="InterPro" id="IPR036188">
    <property type="entry name" value="FAD/NAD-bd_sf"/>
</dbReference>
<dbReference type="InterPro" id="IPR006076">
    <property type="entry name" value="FAD-dep_OxRdtase"/>
</dbReference>
<evidence type="ECO:0000256" key="2">
    <source>
        <dbReference type="ARBA" id="ARBA00007330"/>
    </source>
</evidence>
<dbReference type="InterPro" id="IPR031656">
    <property type="entry name" value="DAO_C"/>
</dbReference>
<evidence type="ECO:0000256" key="5">
    <source>
        <dbReference type="ARBA" id="ARBA00023002"/>
    </source>
</evidence>
<keyword evidence="9" id="KW-1185">Reference proteome</keyword>
<dbReference type="PANTHER" id="PTHR11985">
    <property type="entry name" value="GLYCEROL-3-PHOSPHATE DEHYDROGENASE"/>
    <property type="match status" value="1"/>
</dbReference>
<feature type="domain" description="Alpha-glycerophosphate oxidase C-terminal" evidence="7">
    <location>
        <begin position="423"/>
        <end position="544"/>
    </location>
</feature>
<evidence type="ECO:0000256" key="4">
    <source>
        <dbReference type="ARBA" id="ARBA00022827"/>
    </source>
</evidence>
<dbReference type="InterPro" id="IPR000447">
    <property type="entry name" value="G3P_DH_FAD-dep"/>
</dbReference>
<dbReference type="AlphaFoldDB" id="A0A7X5J826"/>
<evidence type="ECO:0000313" key="8">
    <source>
        <dbReference type="EMBL" id="NBN76770.1"/>
    </source>
</evidence>
<keyword evidence="4" id="KW-0274">FAD</keyword>
<comment type="similarity">
    <text evidence="2">Belongs to the FAD-dependent glycerol-3-phosphate dehydrogenase family.</text>
</comment>
<dbReference type="EMBL" id="JAABLQ010000001">
    <property type="protein sequence ID" value="NBN76770.1"/>
    <property type="molecule type" value="Genomic_DNA"/>
</dbReference>
<sequence length="579" mass="62496">MSVQRQVLLSRIRADGAFDVLVVGGGINGLGVYRELALQGLRVLLVERNDFCSGCSAAPSRMIHGGLRYLENGEFDLVRESLAERDALLRNAPHLVRPLPTTIPISSRFSGLFNAAKTFLGGKGKPSARGALPIRIGLTLYDLVTRERRLLPTHTFRSARATFARWPALLPSLKCSATYYDAWISHPERLGLELVLDTAAVSAGSIALNYAELSASGDGFLVTDHETGEVLGVKASAVVNATGAWLDRAVSQLAAPDPRRKPLVGGTKGSHLILGNAALREALGGHMIYFENSDGRVCIVFPYLGNVLAGSTDLRVDKPERTRCEPEERDYILGSLARIFPGIPLSPEDILFSYSGIRPLPVSDQDFTGRISRGHFTHRIAGAAGVPPQFCMVGGKWTTFRAFAEQTADQVLAELGHRRRRDTRDLAIGGGAGCPLQEGRLAGSLQAECNLEAARAAHLAGTYGTRAKDFLRFAAGRSDDTPLADGVALTAAEIVWLLQGEHVLHLSDLVLRRTALAITGTISGALIEAIGAIMARERGWPAARTTRECEALRQELATYHGVSAETLDQRSLRRTKECV</sequence>
<dbReference type="Gene3D" id="3.50.50.60">
    <property type="entry name" value="FAD/NAD(P)-binding domain"/>
    <property type="match status" value="1"/>
</dbReference>
<evidence type="ECO:0000256" key="1">
    <source>
        <dbReference type="ARBA" id="ARBA00001974"/>
    </source>
</evidence>
<dbReference type="RefSeq" id="WP_161707491.1">
    <property type="nucleotide sequence ID" value="NZ_JAABLQ010000001.1"/>
</dbReference>
<protein>
    <submittedName>
        <fullName evidence="8">FAD-dependent oxidoreductase</fullName>
    </submittedName>
</protein>
<name>A0A7X5J826_9HYPH</name>
<comment type="cofactor">
    <cofactor evidence="1">
        <name>FAD</name>
        <dbReference type="ChEBI" id="CHEBI:57692"/>
    </cofactor>
</comment>
<reference evidence="9" key="1">
    <citation type="submission" date="2020-01" db="EMBL/GenBank/DDBJ databases">
        <authorList>
            <person name="Fang Y."/>
            <person name="Sun R."/>
            <person name="Nie L."/>
            <person name="He J."/>
            <person name="Hao L."/>
            <person name="Wang L."/>
            <person name="Su S."/>
            <person name="Lv E."/>
            <person name="Zhang Z."/>
            <person name="Xie R."/>
            <person name="Liu H."/>
        </authorList>
    </citation>
    <scope>NUCLEOTIDE SEQUENCE [LARGE SCALE GENOMIC DNA]</scope>
    <source>
        <strain evidence="9">XCT-53</strain>
    </source>
</reference>
<gene>
    <name evidence="8" type="ORF">GWI72_00645</name>
</gene>